<keyword evidence="5" id="KW-1185">Reference proteome</keyword>
<gene>
    <name evidence="4" type="ORF">EOD39_5686</name>
</gene>
<feature type="coiled-coil region" evidence="1">
    <location>
        <begin position="85"/>
        <end position="147"/>
    </location>
</feature>
<dbReference type="GO" id="GO:0005737">
    <property type="term" value="C:cytoplasm"/>
    <property type="evidence" value="ECO:0007669"/>
    <property type="project" value="TreeGrafter"/>
</dbReference>
<dbReference type="Pfam" id="PF14739">
    <property type="entry name" value="DUF4472"/>
    <property type="match status" value="1"/>
</dbReference>
<organism evidence="4 5">
    <name type="scientific">Acipenser ruthenus</name>
    <name type="common">Sterlet sturgeon</name>
    <dbReference type="NCBI Taxonomy" id="7906"/>
    <lineage>
        <taxon>Eukaryota</taxon>
        <taxon>Metazoa</taxon>
        <taxon>Chordata</taxon>
        <taxon>Craniata</taxon>
        <taxon>Vertebrata</taxon>
        <taxon>Euteleostomi</taxon>
        <taxon>Actinopterygii</taxon>
        <taxon>Chondrostei</taxon>
        <taxon>Acipenseriformes</taxon>
        <taxon>Acipenseridae</taxon>
        <taxon>Acipenser</taxon>
    </lineage>
</organism>
<feature type="coiled-coil region" evidence="1">
    <location>
        <begin position="235"/>
        <end position="318"/>
    </location>
</feature>
<proteinExistence type="predicted"/>
<feature type="coiled-coil region" evidence="1">
    <location>
        <begin position="4"/>
        <end position="38"/>
    </location>
</feature>
<dbReference type="AlphaFoldDB" id="A0A662Z048"/>
<evidence type="ECO:0000313" key="5">
    <source>
        <dbReference type="Proteomes" id="UP000289886"/>
    </source>
</evidence>
<dbReference type="PANTHER" id="PTHR22106">
    <property type="entry name" value="COILED-COIL DOMAIN-CONTAINING PROTEIN 78"/>
    <property type="match status" value="1"/>
</dbReference>
<evidence type="ECO:0000256" key="1">
    <source>
        <dbReference type="SAM" id="Coils"/>
    </source>
</evidence>
<evidence type="ECO:0000256" key="2">
    <source>
        <dbReference type="SAM" id="MobiDB-lite"/>
    </source>
</evidence>
<protein>
    <submittedName>
        <fullName evidence="4">Coiled-coil domain-containing protein 78</fullName>
    </submittedName>
</protein>
<feature type="domain" description="DUF4472" evidence="3">
    <location>
        <begin position="63"/>
        <end position="169"/>
    </location>
</feature>
<evidence type="ECO:0000313" key="4">
    <source>
        <dbReference type="EMBL" id="RXN01677.1"/>
    </source>
</evidence>
<reference evidence="4 5" key="1">
    <citation type="submission" date="2019-01" db="EMBL/GenBank/DDBJ databases">
        <title>Draft Genome and Complete Hox-Cluster Characterization of the Sterlet Sturgeon (Acipenser ruthenus).</title>
        <authorList>
            <person name="Wei Q."/>
        </authorList>
    </citation>
    <scope>NUCLEOTIDE SEQUENCE [LARGE SCALE GENOMIC DNA]</scope>
    <source>
        <strain evidence="4">WHYD16114868_AA</strain>
        <tissue evidence="4">Blood</tissue>
    </source>
</reference>
<dbReference type="PANTHER" id="PTHR22106:SF5">
    <property type="entry name" value="COILED-COIL DOMAIN-CONTAINING PROTEIN 78"/>
    <property type="match status" value="1"/>
</dbReference>
<comment type="caution">
    <text evidence="4">The sequence shown here is derived from an EMBL/GenBank/DDBJ whole genome shotgun (WGS) entry which is preliminary data.</text>
</comment>
<accession>A0A662Z048</accession>
<dbReference type="InterPro" id="IPR039873">
    <property type="entry name" value="CCDC78"/>
</dbReference>
<dbReference type="EMBL" id="SCEB01000025">
    <property type="protein sequence ID" value="RXN01677.1"/>
    <property type="molecule type" value="Genomic_DNA"/>
</dbReference>
<dbReference type="InterPro" id="IPR029329">
    <property type="entry name" value="DUF4472"/>
</dbReference>
<name>A0A662Z048_ACIRT</name>
<feature type="region of interest" description="Disordered" evidence="2">
    <location>
        <begin position="413"/>
        <end position="434"/>
    </location>
</feature>
<evidence type="ECO:0000259" key="3">
    <source>
        <dbReference type="Pfam" id="PF14739"/>
    </source>
</evidence>
<keyword evidence="1" id="KW-0175">Coiled coil</keyword>
<dbReference type="Proteomes" id="UP000289886">
    <property type="component" value="Unassembled WGS sequence"/>
</dbReference>
<feature type="region of interest" description="Disordered" evidence="2">
    <location>
        <begin position="567"/>
        <end position="586"/>
    </location>
</feature>
<sequence>MGSKEDGESVNNELKDQIRRLTNENVQLRDKNERLFGKLGELQGKLGQLAGSKTDLSSKLVFSEEEKLKISKDLIDLQIQTNKMREQYEAENFELKNKILLLENHMLELEMERDKLARDREMVRGRVQAVEKNHKELADEYIVLKSNYLALSKEHDDEVMKNDELSFELLSLAKAQDILLKQQESQEQSRAAYTETAEELARVRALVSRLSSRRIKPEELMASEPERRKLERSLLGNQDEIKDELEKMKKNYEGQQHRLEDKVVNMGKELQENRRAIRNTQHKLAQQSAALLSSQSQIKEVEAENSGLQLQLKELNEEYRARLLRYLQDIAEYVDGSVGAGAGRPPLERSQMKSFVDNMLKDVKASYKTREEQLASAARGYKKRLQHLLRTHESLLIAYRMQREQILALEEHSLDPGPPESHFSVPDNDLQEEKSRELQRLREDKARLETQLREACEQFSELTFDLNVFQQQVPASHSTQVSFQAGPGGKVTEDAWAHIRKQLREFTHSTQEDLERERAQLITRATVAEEQVLELQDYVDKHLARYKQEVVRLRKLLGTETGRALSADAPDPRFLHRSKRNTSYEL</sequence>